<evidence type="ECO:0000256" key="9">
    <source>
        <dbReference type="ARBA" id="ARBA00023180"/>
    </source>
</evidence>
<evidence type="ECO:0000256" key="11">
    <source>
        <dbReference type="ARBA" id="ARBA00023303"/>
    </source>
</evidence>
<evidence type="ECO:0000256" key="8">
    <source>
        <dbReference type="ARBA" id="ARBA00023170"/>
    </source>
</evidence>
<name>A0A8T0FEI8_ARGBR</name>
<evidence type="ECO:0000256" key="10">
    <source>
        <dbReference type="ARBA" id="ARBA00023286"/>
    </source>
</evidence>
<dbReference type="SUPFAM" id="SSF53850">
    <property type="entry name" value="Periplasmic binding protein-like II"/>
    <property type="match status" value="1"/>
</dbReference>
<evidence type="ECO:0000256" key="4">
    <source>
        <dbReference type="ARBA" id="ARBA00022692"/>
    </source>
</evidence>
<dbReference type="Gene3D" id="1.10.287.70">
    <property type="match status" value="1"/>
</dbReference>
<evidence type="ECO:0000256" key="5">
    <source>
        <dbReference type="ARBA" id="ARBA00022989"/>
    </source>
</evidence>
<feature type="domain" description="Ionotropic glutamate receptor L-glutamate and glycine-binding" evidence="13">
    <location>
        <begin position="21"/>
        <end position="78"/>
    </location>
</feature>
<keyword evidence="5 12" id="KW-1133">Transmembrane helix</keyword>
<reference evidence="14" key="1">
    <citation type="journal article" date="2020" name="bioRxiv">
        <title>Chromosome-level reference genome of the European wasp spider Argiope bruennichi: a resource for studies on range expansion and evolutionary adaptation.</title>
        <authorList>
            <person name="Sheffer M.M."/>
            <person name="Hoppe A."/>
            <person name="Krehenwinkel H."/>
            <person name="Uhl G."/>
            <person name="Kuss A.W."/>
            <person name="Jensen L."/>
            <person name="Jensen C."/>
            <person name="Gillespie R.G."/>
            <person name="Hoff K.J."/>
            <person name="Prost S."/>
        </authorList>
    </citation>
    <scope>NUCLEOTIDE SEQUENCE</scope>
</reference>
<keyword evidence="3" id="KW-1003">Cell membrane</keyword>
<feature type="transmembrane region" description="Helical" evidence="12">
    <location>
        <begin position="124"/>
        <end position="148"/>
    </location>
</feature>
<keyword evidence="10" id="KW-1071">Ligand-gated ion channel</keyword>
<evidence type="ECO:0000259" key="13">
    <source>
        <dbReference type="SMART" id="SM00918"/>
    </source>
</evidence>
<dbReference type="GO" id="GO:0005886">
    <property type="term" value="C:plasma membrane"/>
    <property type="evidence" value="ECO:0007669"/>
    <property type="project" value="UniProtKB-SubCell"/>
</dbReference>
<dbReference type="Gene3D" id="3.40.190.10">
    <property type="entry name" value="Periplasmic binding protein-like II"/>
    <property type="match status" value="1"/>
</dbReference>
<evidence type="ECO:0000313" key="15">
    <source>
        <dbReference type="Proteomes" id="UP000807504"/>
    </source>
</evidence>
<dbReference type="EMBL" id="JABXBU010000012">
    <property type="protein sequence ID" value="KAF8788648.1"/>
    <property type="molecule type" value="Genomic_DNA"/>
</dbReference>
<sequence>MTFPTFMLIAVNNIIGICELNHISTRIPNLSDGIEAEFLEILSKALKFRYKLVVPEDKQWGAKQPNGSWTGMIGMVNRGEADMAMCSPAISEERRSAVYFSYPYDIEQIVFATKAPGYLSKYFAYFYPFSSSVWLIIIAVILTLPFLWKILLKYNLRISKLWSNVFISFLNAGTNIKPVALPDYILLGTWIPMVSLITYSYTAVLLSFLTLPLHETVVRDVSELSVAIRNGKYRCMVYEGTGIKDILKGSPTTAVKLIGNAVENNKWYIKPSLKNVGKALSEKNVAVVSTRSFFEDHFLGRAVLSRDYFHLAYFGLVFNKHFCSVVQFYKALHSTDGKACGAPALRSKAISKILVVWVLAS</sequence>
<evidence type="ECO:0000256" key="6">
    <source>
        <dbReference type="ARBA" id="ARBA00023065"/>
    </source>
</evidence>
<keyword evidence="8 14" id="KW-0675">Receptor</keyword>
<dbReference type="PANTHER" id="PTHR42643:SF38">
    <property type="entry name" value="IONOTROPIC RECEPTOR 100A"/>
    <property type="match status" value="1"/>
</dbReference>
<accession>A0A8T0FEI8</accession>
<comment type="caution">
    <text evidence="14">The sequence shown here is derived from an EMBL/GenBank/DDBJ whole genome shotgun (WGS) entry which is preliminary data.</text>
</comment>
<keyword evidence="2" id="KW-0813">Transport</keyword>
<dbReference type="GO" id="GO:0015276">
    <property type="term" value="F:ligand-gated monoatomic ion channel activity"/>
    <property type="evidence" value="ECO:0007669"/>
    <property type="project" value="InterPro"/>
</dbReference>
<dbReference type="AlphaFoldDB" id="A0A8T0FEI8"/>
<comment type="subcellular location">
    <subcellularLocation>
        <location evidence="1">Cell membrane</location>
        <topology evidence="1">Multi-pass membrane protein</topology>
    </subcellularLocation>
</comment>
<evidence type="ECO:0000313" key="14">
    <source>
        <dbReference type="EMBL" id="KAF8788648.1"/>
    </source>
</evidence>
<feature type="transmembrane region" description="Helical" evidence="12">
    <location>
        <begin position="184"/>
        <end position="209"/>
    </location>
</feature>
<keyword evidence="15" id="KW-1185">Reference proteome</keyword>
<proteinExistence type="predicted"/>
<evidence type="ECO:0000256" key="3">
    <source>
        <dbReference type="ARBA" id="ARBA00022475"/>
    </source>
</evidence>
<keyword evidence="6" id="KW-0406">Ion transport</keyword>
<dbReference type="PANTHER" id="PTHR42643">
    <property type="entry name" value="IONOTROPIC RECEPTOR 20A-RELATED"/>
    <property type="match status" value="1"/>
</dbReference>
<keyword evidence="7 12" id="KW-0472">Membrane</keyword>
<keyword evidence="4 12" id="KW-0812">Transmembrane</keyword>
<dbReference type="Pfam" id="PF10613">
    <property type="entry name" value="Lig_chan-Glu_bd"/>
    <property type="match status" value="1"/>
</dbReference>
<dbReference type="Proteomes" id="UP000807504">
    <property type="component" value="Unassembled WGS sequence"/>
</dbReference>
<organism evidence="14 15">
    <name type="scientific">Argiope bruennichi</name>
    <name type="common">Wasp spider</name>
    <name type="synonym">Aranea bruennichi</name>
    <dbReference type="NCBI Taxonomy" id="94029"/>
    <lineage>
        <taxon>Eukaryota</taxon>
        <taxon>Metazoa</taxon>
        <taxon>Ecdysozoa</taxon>
        <taxon>Arthropoda</taxon>
        <taxon>Chelicerata</taxon>
        <taxon>Arachnida</taxon>
        <taxon>Araneae</taxon>
        <taxon>Araneomorphae</taxon>
        <taxon>Entelegynae</taxon>
        <taxon>Araneoidea</taxon>
        <taxon>Araneidae</taxon>
        <taxon>Argiope</taxon>
    </lineage>
</organism>
<keyword evidence="11" id="KW-0407">Ion channel</keyword>
<evidence type="ECO:0000256" key="12">
    <source>
        <dbReference type="SAM" id="Phobius"/>
    </source>
</evidence>
<gene>
    <name evidence="14" type="ORF">HNY73_006669</name>
</gene>
<reference evidence="14" key="2">
    <citation type="submission" date="2020-06" db="EMBL/GenBank/DDBJ databases">
        <authorList>
            <person name="Sheffer M."/>
        </authorList>
    </citation>
    <scope>NUCLEOTIDE SEQUENCE</scope>
</reference>
<keyword evidence="9" id="KW-0325">Glycoprotein</keyword>
<dbReference type="SMART" id="SM00918">
    <property type="entry name" value="Lig_chan-Glu_bd"/>
    <property type="match status" value="1"/>
</dbReference>
<protein>
    <submittedName>
        <fullName evidence="14">Glutamate receptor ionotropic like protein</fullName>
    </submittedName>
</protein>
<evidence type="ECO:0000256" key="1">
    <source>
        <dbReference type="ARBA" id="ARBA00004651"/>
    </source>
</evidence>
<dbReference type="InterPro" id="IPR019594">
    <property type="entry name" value="Glu/Gly-bd"/>
</dbReference>
<evidence type="ECO:0000256" key="2">
    <source>
        <dbReference type="ARBA" id="ARBA00022448"/>
    </source>
</evidence>
<evidence type="ECO:0000256" key="7">
    <source>
        <dbReference type="ARBA" id="ARBA00023136"/>
    </source>
</evidence>
<dbReference type="InterPro" id="IPR052192">
    <property type="entry name" value="Insect_Ionotropic_Sensory_Rcpt"/>
</dbReference>